<reference evidence="7" key="1">
    <citation type="submission" date="2017-11" db="EMBL/GenBank/DDBJ databases">
        <authorList>
            <person name="Watanabe M."/>
            <person name="Kojima H."/>
        </authorList>
    </citation>
    <scope>NUCLEOTIDE SEQUENCE [LARGE SCALE GENOMIC DNA]</scope>
    <source>
        <strain evidence="7">Tokyo 01</strain>
    </source>
</reference>
<dbReference type="InterPro" id="IPR028974">
    <property type="entry name" value="TSP_type-3_rpt"/>
</dbReference>
<evidence type="ECO:0000256" key="4">
    <source>
        <dbReference type="SAM" id="Phobius"/>
    </source>
</evidence>
<feature type="region of interest" description="Disordered" evidence="3">
    <location>
        <begin position="464"/>
        <end position="491"/>
    </location>
</feature>
<feature type="compositionally biased region" description="Acidic residues" evidence="3">
    <location>
        <begin position="267"/>
        <end position="283"/>
    </location>
</feature>
<dbReference type="RefSeq" id="WP_124327671.1">
    <property type="nucleotide sequence ID" value="NZ_BEXT01000001.1"/>
</dbReference>
<dbReference type="InterPro" id="IPR013783">
    <property type="entry name" value="Ig-like_fold"/>
</dbReference>
<dbReference type="InterPro" id="IPR006558">
    <property type="entry name" value="LamG-like"/>
</dbReference>
<keyword evidence="7" id="KW-1185">Reference proteome</keyword>
<feature type="transmembrane region" description="Helical" evidence="4">
    <location>
        <begin position="20"/>
        <end position="38"/>
    </location>
</feature>
<gene>
    <name evidence="6" type="ORF">DENIS_1181</name>
</gene>
<dbReference type="NCBIfam" id="NF041766">
    <property type="entry name" value="choice_anch_U"/>
    <property type="match status" value="1"/>
</dbReference>
<dbReference type="Pfam" id="PF13385">
    <property type="entry name" value="Laminin_G_3"/>
    <property type="match status" value="1"/>
</dbReference>
<keyword evidence="4" id="KW-1133">Transmembrane helix</keyword>
<dbReference type="AlphaFoldDB" id="A0A401FTF1"/>
<proteinExistence type="predicted"/>
<evidence type="ECO:0000256" key="3">
    <source>
        <dbReference type="SAM" id="MobiDB-lite"/>
    </source>
</evidence>
<feature type="compositionally biased region" description="Acidic residues" evidence="3">
    <location>
        <begin position="300"/>
        <end position="327"/>
    </location>
</feature>
<dbReference type="EMBL" id="BEXT01000001">
    <property type="protein sequence ID" value="GBC60230.1"/>
    <property type="molecule type" value="Genomic_DNA"/>
</dbReference>
<keyword evidence="2" id="KW-1015">Disulfide bond</keyword>
<comment type="caution">
    <text evidence="6">The sequence shown here is derived from an EMBL/GenBank/DDBJ whole genome shotgun (WGS) entry which is preliminary data.</text>
</comment>
<dbReference type="SUPFAM" id="SSF49899">
    <property type="entry name" value="Concanavalin A-like lectins/glucanases"/>
    <property type="match status" value="1"/>
</dbReference>
<evidence type="ECO:0000256" key="2">
    <source>
        <dbReference type="ARBA" id="ARBA00023157"/>
    </source>
</evidence>
<organism evidence="6 7">
    <name type="scientific">Desulfonema ishimotonii</name>
    <dbReference type="NCBI Taxonomy" id="45657"/>
    <lineage>
        <taxon>Bacteria</taxon>
        <taxon>Pseudomonadati</taxon>
        <taxon>Thermodesulfobacteriota</taxon>
        <taxon>Desulfobacteria</taxon>
        <taxon>Desulfobacterales</taxon>
        <taxon>Desulfococcaceae</taxon>
        <taxon>Desulfonema</taxon>
    </lineage>
</organism>
<dbReference type="GO" id="GO:0005509">
    <property type="term" value="F:calcium ion binding"/>
    <property type="evidence" value="ECO:0007669"/>
    <property type="project" value="InterPro"/>
</dbReference>
<keyword evidence="4" id="KW-0812">Transmembrane</keyword>
<dbReference type="InterPro" id="IPR013320">
    <property type="entry name" value="ConA-like_dom_sf"/>
</dbReference>
<name>A0A401FTF1_9BACT</name>
<dbReference type="Proteomes" id="UP000288096">
    <property type="component" value="Unassembled WGS sequence"/>
</dbReference>
<dbReference type="SMART" id="SM00560">
    <property type="entry name" value="LamGL"/>
    <property type="match status" value="1"/>
</dbReference>
<evidence type="ECO:0000256" key="1">
    <source>
        <dbReference type="ARBA" id="ARBA00022729"/>
    </source>
</evidence>
<feature type="region of interest" description="Disordered" evidence="3">
    <location>
        <begin position="239"/>
        <end position="350"/>
    </location>
</feature>
<evidence type="ECO:0000313" key="7">
    <source>
        <dbReference type="Proteomes" id="UP000288096"/>
    </source>
</evidence>
<dbReference type="Gene3D" id="2.60.40.10">
    <property type="entry name" value="Immunoglobulins"/>
    <property type="match status" value="1"/>
</dbReference>
<sequence>MQHIPPTVRKGPKKHLLSRCDFYIYVCLCVLCLCGIAHTQSASNALRFDGEDAYVLLGKESSLNLTGPLTLEAWIRPTGWGEASQSGFGRILDKSVFLLFLNKTGSDYPEESVVFFMQHENGTGSGSGSPPHTIQLGTWQHIAVSYDGNGTVRLYINGVARSLSQPIGMPAGPIADNSWADLFLGESSGMNRAFEGDIGEVRIWNTVRTPAQILAHFKAGINGDESGLAGYWPMNATDPETLRDRSGNGNDGTIFRATWTDGPDFNADTDGDGVPDTEDECPSDPDKSEPGDCGCGVPDTDTDGDGVSDCLDADGDGVPDTEDECPSDPDKSEPGDCGCGIPDTDTDGDSIPDCLDPSAPPDRPRLAWPTDGLIRLSLTPELRTRDFSDPDATDRHAQTHWQISRASDFSSLIFDRTSDLRLTRLTVPRLILEEGQAYYWRVRFSDSQGDESGWAAPSVFITQTTGSDTDSDGVPDAQETGTDTDLDGNGVADSGQADMLAVKTLTGQAAIRASVAVSSLAALMAVDPADIGDTENRPDQFPLGLIGFRLETDYPGALVQVLAYFSEPLSDQTGWYRYDRLSGWQDESVYARLNGRGTLVLNITDGGTGDADGVENGIIVQIAGPDEIVPPAPAPSADSGSDGGGGGCFINTASARQFIHQ</sequence>
<dbReference type="OrthoDB" id="5523752at2"/>
<keyword evidence="1" id="KW-0732">Signal</keyword>
<dbReference type="Gene3D" id="2.60.120.200">
    <property type="match status" value="1"/>
</dbReference>
<keyword evidence="4" id="KW-0472">Membrane</keyword>
<dbReference type="InterPro" id="IPR053784">
    <property type="entry name" value="Choice_anch_U_dom"/>
</dbReference>
<protein>
    <recommendedName>
        <fullName evidence="5">LamG-like jellyroll fold domain-containing protein</fullName>
    </recommendedName>
</protein>
<dbReference type="SUPFAM" id="SSF103647">
    <property type="entry name" value="TSP type-3 repeat"/>
    <property type="match status" value="1"/>
</dbReference>
<feature type="domain" description="LamG-like jellyroll fold" evidence="5">
    <location>
        <begin position="67"/>
        <end position="211"/>
    </location>
</feature>
<accession>A0A401FTF1</accession>
<evidence type="ECO:0000259" key="5">
    <source>
        <dbReference type="SMART" id="SM00560"/>
    </source>
</evidence>
<reference evidence="7" key="2">
    <citation type="submission" date="2019-01" db="EMBL/GenBank/DDBJ databases">
        <title>Genome sequence of Desulfonema ishimotonii strain Tokyo 01.</title>
        <authorList>
            <person name="Fukui M."/>
        </authorList>
    </citation>
    <scope>NUCLEOTIDE SEQUENCE [LARGE SCALE GENOMIC DNA]</scope>
    <source>
        <strain evidence="7">Tokyo 01</strain>
    </source>
</reference>
<evidence type="ECO:0000313" key="6">
    <source>
        <dbReference type="EMBL" id="GBC60230.1"/>
    </source>
</evidence>